<comment type="function">
    <text evidence="5">Oxidizes proline to glutamate for use as a carbon and nitrogen source.</text>
</comment>
<dbReference type="InterPro" id="IPR025703">
    <property type="entry name" value="Bifunct_PutA"/>
</dbReference>
<keyword evidence="3 5" id="KW-0520">NAD</keyword>
<dbReference type="Gene3D" id="3.40.309.10">
    <property type="entry name" value="Aldehyde Dehydrogenase, Chain A, domain 2"/>
    <property type="match status" value="1"/>
</dbReference>
<dbReference type="Pfam" id="PF14850">
    <property type="entry name" value="Pro_dh-DNA_bdg"/>
    <property type="match status" value="1"/>
</dbReference>
<keyword evidence="5" id="KW-0642">Proline metabolism</keyword>
<comment type="catalytic activity">
    <reaction evidence="4 5">
        <text>L-glutamate 5-semialdehyde + NAD(+) + H2O = L-glutamate + NADH + 2 H(+)</text>
        <dbReference type="Rhea" id="RHEA:30235"/>
        <dbReference type="ChEBI" id="CHEBI:15377"/>
        <dbReference type="ChEBI" id="CHEBI:15378"/>
        <dbReference type="ChEBI" id="CHEBI:29985"/>
        <dbReference type="ChEBI" id="CHEBI:57540"/>
        <dbReference type="ChEBI" id="CHEBI:57945"/>
        <dbReference type="ChEBI" id="CHEBI:58066"/>
        <dbReference type="EC" id="1.2.1.88"/>
    </reaction>
</comment>
<comment type="pathway">
    <text evidence="5">Amino-acid degradation; L-proline degradation into L-glutamate; L-glutamate from L-proline: step 1/2.</text>
</comment>
<dbReference type="SUPFAM" id="SSF51730">
    <property type="entry name" value="FAD-linked oxidoreductase"/>
    <property type="match status" value="1"/>
</dbReference>
<dbReference type="SUPFAM" id="SSF53720">
    <property type="entry name" value="ALDH-like"/>
    <property type="match status" value="1"/>
</dbReference>
<dbReference type="RefSeq" id="WP_135484416.1">
    <property type="nucleotide sequence ID" value="NZ_SRMF01000009.1"/>
</dbReference>
<dbReference type="UniPathway" id="UPA00261">
    <property type="reaction ID" value="UER00373"/>
</dbReference>
<dbReference type="PANTHER" id="PTHR42862">
    <property type="entry name" value="DELTA-1-PYRROLINE-5-CARBOXYLATE DEHYDROGENASE 1, ISOFORM A-RELATED"/>
    <property type="match status" value="1"/>
</dbReference>
<dbReference type="EC" id="1.5.5.2" evidence="5"/>
<dbReference type="InterPro" id="IPR002872">
    <property type="entry name" value="Proline_DH_dom"/>
</dbReference>
<feature type="active site" evidence="6">
    <location>
        <position position="812"/>
    </location>
</feature>
<evidence type="ECO:0000256" key="1">
    <source>
        <dbReference type="ARBA" id="ARBA00004786"/>
    </source>
</evidence>
<dbReference type="EMBL" id="SRMF01000009">
    <property type="protein sequence ID" value="TGG91324.1"/>
    <property type="molecule type" value="Genomic_DNA"/>
</dbReference>
<comment type="cofactor">
    <cofactor evidence="5">
        <name>FAD</name>
        <dbReference type="ChEBI" id="CHEBI:57692"/>
    </cofactor>
</comment>
<keyword evidence="5" id="KW-0274">FAD</keyword>
<dbReference type="GO" id="GO:0003677">
    <property type="term" value="F:DNA binding"/>
    <property type="evidence" value="ECO:0007669"/>
    <property type="project" value="UniProtKB-KW"/>
</dbReference>
<proteinExistence type="inferred from homology"/>
<dbReference type="InterPro" id="IPR016163">
    <property type="entry name" value="Ald_DH_C"/>
</dbReference>
<reference evidence="10 11" key="1">
    <citation type="submission" date="2019-04" db="EMBL/GenBank/DDBJ databases">
        <title>Natronospirillum operosus gen. nov., sp. nov., a haloalkaliphilic satellite isolated from decaying biomass of laboratory culture of cyanobacterium Geitlerinema sp. and proposal of Natronospirillaceae fam. nov. and Saccharospirillaceae fam. nov.</title>
        <authorList>
            <person name="Kevbrin V."/>
            <person name="Boltyanskaya Y."/>
            <person name="Koziaeva V."/>
            <person name="Grouzdev D.S."/>
            <person name="Park M."/>
            <person name="Cho J."/>
        </authorList>
    </citation>
    <scope>NUCLEOTIDE SEQUENCE [LARGE SCALE GENOMIC DNA]</scope>
    <source>
        <strain evidence="10 11">G-116</strain>
    </source>
</reference>
<dbReference type="InterPro" id="IPR015590">
    <property type="entry name" value="Aldehyde_DH_dom"/>
</dbReference>
<dbReference type="InterPro" id="IPR029041">
    <property type="entry name" value="FAD-linked_oxidoreductase-like"/>
</dbReference>
<keyword evidence="5" id="KW-0238">DNA-binding</keyword>
<dbReference type="InterPro" id="IPR016161">
    <property type="entry name" value="Ald_DH/histidinol_DH"/>
</dbReference>
<dbReference type="GO" id="GO:0009898">
    <property type="term" value="C:cytoplasmic side of plasma membrane"/>
    <property type="evidence" value="ECO:0007669"/>
    <property type="project" value="TreeGrafter"/>
</dbReference>
<keyword evidence="11" id="KW-1185">Reference proteome</keyword>
<dbReference type="Pfam" id="PF01619">
    <property type="entry name" value="Pro_dh"/>
    <property type="match status" value="1"/>
</dbReference>
<evidence type="ECO:0000256" key="3">
    <source>
        <dbReference type="ARBA" id="ARBA00023027"/>
    </source>
</evidence>
<evidence type="ECO:0000259" key="9">
    <source>
        <dbReference type="Pfam" id="PF14850"/>
    </source>
</evidence>
<evidence type="ECO:0000313" key="10">
    <source>
        <dbReference type="EMBL" id="TGG91324.1"/>
    </source>
</evidence>
<keyword evidence="5" id="KW-0804">Transcription</keyword>
<dbReference type="InterPro" id="IPR024082">
    <property type="entry name" value="PRODH_PutA_dom_II"/>
</dbReference>
<dbReference type="GO" id="GO:0004657">
    <property type="term" value="F:proline dehydrogenase activity"/>
    <property type="evidence" value="ECO:0007669"/>
    <property type="project" value="UniProtKB-UniRule"/>
</dbReference>
<evidence type="ECO:0000256" key="5">
    <source>
        <dbReference type="PIRNR" id="PIRNR000197"/>
    </source>
</evidence>
<dbReference type="GO" id="GO:0010133">
    <property type="term" value="P:L-proline catabolic process to L-glutamate"/>
    <property type="evidence" value="ECO:0007669"/>
    <property type="project" value="UniProtKB-UniRule"/>
</dbReference>
<evidence type="ECO:0000256" key="2">
    <source>
        <dbReference type="ARBA" id="ARBA00023002"/>
    </source>
</evidence>
<accession>A0A4Z0W5Q5</accession>
<sequence>MRLSFAPADLLAGKYDNWTDSDWLNHLTRLYSIDETTWVNALLPVAEGSASEDQAIVQRAERIVRRVRNETEVAHAVDKLLQEYSLDNEEGVILMCLAEALMRVPDAETADDLIRDKLSPADWKAHLGKSDSLLVNASTWGLLLTGKVTQLETREKNAGNLLEKLVNRAGEPVIRQAMHQAMRIMGRQFVLGQTIQEALKNGKSYREKGYTYSFDMLGEAAMTEPDAERYLTSYREAIEKLAAFKTKWPDQVPLPTISIKLSALHPRYEASHEERVLDELAERVLSLLRVAVPENIGVTIDAEEADRLELSLRLFRKVYEHPEVRGFGNFGMVVQAYSKRALAALGYLSHLARRQGDLIPVRLVKGAYWDSEIKLCQQLGTAGYPVFTRKENTDVAYLACARYLLSDQAQGFLFPQFATHNAHTVAAVELMGEGRQFEFQRLHGMGDALYDTLIEDTERSVRIYAPVGVHKDLLPYLVRRLLENGANSSFVHRLVDARTPVADLIESPVARVRGREDHKNTLIPLPPEIYGPERRNSRGHNLMIDGERSALMATIDRFHDHRWVARPLIDGAAQDSPTVVTVTSPQRRSDVVGEAHYATAEQALAGLDRAEAGFRSWYQTPAAQRAAVLERLADLLEENEAELIALCGREAGKTLQDGIDEVREAVDFCRFYAREARRHFSEPMVLPGPTGESNELYYEGRGVFLCISPWNFPLAIFLGQVSAALVAGNAVIAKPAETTSLIAARAIELYHQAGAPADALQLLPGEGATIGGALIPDERITGVAFTGSTETAHRIHRQLAERDGAIPTLIAETGGQNAMVVDSTALPEQVVTDVLHSAFASAGQRCSALRVLCVQEDIAERVLALLTGAMDELTIGDPIEFRTDVGPVIDDKARQGLSAYLDEQKAAGRLLHQVQLPAECAAGTFVPPTVLKIDSFDDLGREQFGPILHVMTYQARELDAVIDGINRTGYGLTLGIHTRNEATAAYIEKHTRVGNCYVNRNQIGAVVGVQPFGGRGLSGTGPKAGGPNYILRFATERTRTINTTAVGGNATLLSLSGEA</sequence>
<dbReference type="NCBIfam" id="NF008869">
    <property type="entry name" value="PRK11904.1"/>
    <property type="match status" value="1"/>
</dbReference>
<evidence type="ECO:0000313" key="11">
    <source>
        <dbReference type="Proteomes" id="UP000297475"/>
    </source>
</evidence>
<dbReference type="NCBIfam" id="TIGR01238">
    <property type="entry name" value="D1pyr5carbox3"/>
    <property type="match status" value="1"/>
</dbReference>
<feature type="domain" description="Proline dehydrogenase PutA" evidence="9">
    <location>
        <begin position="77"/>
        <end position="189"/>
    </location>
</feature>
<evidence type="ECO:0000256" key="6">
    <source>
        <dbReference type="PIRSR" id="PIRSR000197-1"/>
    </source>
</evidence>
<dbReference type="Pfam" id="PF00171">
    <property type="entry name" value="Aldedh"/>
    <property type="match status" value="1"/>
</dbReference>
<dbReference type="Gene3D" id="1.20.5.460">
    <property type="entry name" value="Single helix bin"/>
    <property type="match status" value="1"/>
</dbReference>
<keyword evidence="5" id="KW-0285">Flavoprotein</keyword>
<dbReference type="GO" id="GO:0003842">
    <property type="term" value="F:L-glutamate gamma-semialdehyde dehydrogenase activity"/>
    <property type="evidence" value="ECO:0007669"/>
    <property type="project" value="UniProtKB-UniRule"/>
</dbReference>
<evidence type="ECO:0000259" key="8">
    <source>
        <dbReference type="Pfam" id="PF01619"/>
    </source>
</evidence>
<comment type="similarity">
    <text evidence="5">In the C-terminal section; belongs to the aldehyde dehydrogenase family.</text>
</comment>
<evidence type="ECO:0000259" key="7">
    <source>
        <dbReference type="Pfam" id="PF00171"/>
    </source>
</evidence>
<keyword evidence="5" id="KW-0678">Repressor</keyword>
<name>A0A4Z0W5Q5_9GAMM</name>
<dbReference type="SUPFAM" id="SSF81935">
    <property type="entry name" value="N-terminal domain of bifunctional PutA protein"/>
    <property type="match status" value="1"/>
</dbReference>
<dbReference type="FunFam" id="3.40.309.10:FF:000005">
    <property type="entry name" value="1-pyrroline-5-carboxylate dehydrogenase 1"/>
    <property type="match status" value="1"/>
</dbReference>
<dbReference type="OrthoDB" id="9812625at2"/>
<feature type="active site" evidence="6">
    <location>
        <position position="846"/>
    </location>
</feature>
<organism evidence="10 11">
    <name type="scientific">Natronospirillum operosum</name>
    <dbReference type="NCBI Taxonomy" id="2759953"/>
    <lineage>
        <taxon>Bacteria</taxon>
        <taxon>Pseudomonadati</taxon>
        <taxon>Pseudomonadota</taxon>
        <taxon>Gammaproteobacteria</taxon>
        <taxon>Oceanospirillales</taxon>
        <taxon>Natronospirillaceae</taxon>
        <taxon>Natronospirillum</taxon>
    </lineage>
</organism>
<dbReference type="Proteomes" id="UP000297475">
    <property type="component" value="Unassembled WGS sequence"/>
</dbReference>
<protein>
    <recommendedName>
        <fullName evidence="5">Bifunctional protein PutA</fullName>
    </recommendedName>
    <domain>
        <recommendedName>
            <fullName evidence="5">Proline dehydrogenase</fullName>
            <ecNumber evidence="5">1.5.5.2</ecNumber>
        </recommendedName>
        <alternativeName>
            <fullName evidence="5">Proline oxidase</fullName>
        </alternativeName>
    </domain>
    <domain>
        <recommendedName>
            <fullName evidence="5">Delta-1-pyrroline-5-carboxylate dehydrogenase</fullName>
            <shortName evidence="5">P5C dehydrogenase</shortName>
            <ecNumber evidence="5">1.2.1.88</ecNumber>
        </recommendedName>
        <alternativeName>
            <fullName evidence="5">L-glutamate gamma-semialdehyde dehydrogenase</fullName>
        </alternativeName>
    </domain>
</protein>
<dbReference type="InterPro" id="IPR016160">
    <property type="entry name" value="Ald_DH_CS_CYS"/>
</dbReference>
<comment type="caution">
    <text evidence="10">The sequence shown here is derived from an EMBL/GenBank/DDBJ whole genome shotgun (WGS) entry which is preliminary data.</text>
</comment>
<dbReference type="PROSITE" id="PS00070">
    <property type="entry name" value="ALDEHYDE_DEHYDR_CYS"/>
    <property type="match status" value="1"/>
</dbReference>
<comment type="similarity">
    <text evidence="5">In the N-terminal section; belongs to the proline dehydrogenase family.</text>
</comment>
<comment type="pathway">
    <text evidence="1 5">Amino-acid degradation; L-proline degradation into L-glutamate; L-glutamate from L-proline: step 2/2.</text>
</comment>
<keyword evidence="2 5" id="KW-0560">Oxidoreductase</keyword>
<comment type="catalytic activity">
    <reaction evidence="5">
        <text>L-proline + a quinone = (S)-1-pyrroline-5-carboxylate + a quinol + H(+)</text>
        <dbReference type="Rhea" id="RHEA:23784"/>
        <dbReference type="ChEBI" id="CHEBI:15378"/>
        <dbReference type="ChEBI" id="CHEBI:17388"/>
        <dbReference type="ChEBI" id="CHEBI:24646"/>
        <dbReference type="ChEBI" id="CHEBI:60039"/>
        <dbReference type="ChEBI" id="CHEBI:132124"/>
        <dbReference type="EC" id="1.5.5.2"/>
    </reaction>
</comment>
<feature type="domain" description="Aldehyde dehydrogenase" evidence="7">
    <location>
        <begin position="576"/>
        <end position="1034"/>
    </location>
</feature>
<dbReference type="PANTHER" id="PTHR42862:SF1">
    <property type="entry name" value="DELTA-1-PYRROLINE-5-CARBOXYLATE DEHYDROGENASE 2, ISOFORM A-RELATED"/>
    <property type="match status" value="1"/>
</dbReference>
<dbReference type="AlphaFoldDB" id="A0A4Z0W5Q5"/>
<dbReference type="InterPro" id="IPR050485">
    <property type="entry name" value="Proline_metab_enzyme"/>
</dbReference>
<dbReference type="PIRSF" id="PIRSF000197">
    <property type="entry name" value="Bifunct_PutA"/>
    <property type="match status" value="1"/>
</dbReference>
<dbReference type="CDD" id="cd07125">
    <property type="entry name" value="ALDH_PutA-P5CDH"/>
    <property type="match status" value="1"/>
</dbReference>
<keyword evidence="5" id="KW-0805">Transcription regulation</keyword>
<dbReference type="GO" id="GO:0003700">
    <property type="term" value="F:DNA-binding transcription factor activity"/>
    <property type="evidence" value="ECO:0007669"/>
    <property type="project" value="InterPro"/>
</dbReference>
<dbReference type="EC" id="1.2.1.88" evidence="5"/>
<gene>
    <name evidence="10" type="primary">putA</name>
    <name evidence="10" type="ORF">E4656_16525</name>
</gene>
<evidence type="ECO:0000256" key="4">
    <source>
        <dbReference type="ARBA" id="ARBA00048142"/>
    </source>
</evidence>
<dbReference type="InterPro" id="IPR005933">
    <property type="entry name" value="PutA_C"/>
</dbReference>
<dbReference type="Gene3D" id="3.40.605.10">
    <property type="entry name" value="Aldehyde Dehydrogenase, Chain A, domain 1"/>
    <property type="match status" value="1"/>
</dbReference>
<dbReference type="InterPro" id="IPR024089">
    <property type="entry name" value="PRODH_PutA_dom_I/II"/>
</dbReference>
<feature type="domain" description="Proline dehydrogenase" evidence="8">
    <location>
        <begin position="198"/>
        <end position="493"/>
    </location>
</feature>
<dbReference type="Gene3D" id="3.20.20.220">
    <property type="match status" value="1"/>
</dbReference>
<dbReference type="InterPro" id="IPR016162">
    <property type="entry name" value="Ald_DH_N"/>
</dbReference>